<dbReference type="SUPFAM" id="SSF52058">
    <property type="entry name" value="L domain-like"/>
    <property type="match status" value="1"/>
</dbReference>
<comment type="caution">
    <text evidence="4">The sequence shown here is derived from an EMBL/GenBank/DDBJ whole genome shotgun (WGS) entry which is preliminary data.</text>
</comment>
<evidence type="ECO:0000313" key="4">
    <source>
        <dbReference type="EMBL" id="MDI1486057.1"/>
    </source>
</evidence>
<reference evidence="4" key="1">
    <citation type="journal article" date="2023" name="Genome Biol. Evol.">
        <title>First Whole Genome Sequence and Flow Cytometry Genome Size Data for the Lichen-Forming Fungus Ramalina farinacea (Ascomycota).</title>
        <authorList>
            <person name="Llewellyn T."/>
            <person name="Mian S."/>
            <person name="Hill R."/>
            <person name="Leitch I.J."/>
            <person name="Gaya E."/>
        </authorList>
    </citation>
    <scope>NUCLEOTIDE SEQUENCE</scope>
    <source>
        <strain evidence="4">LIQ254RAFAR</strain>
    </source>
</reference>
<dbReference type="Gene3D" id="3.80.10.10">
    <property type="entry name" value="Ribonuclease Inhibitor"/>
    <property type="match status" value="4"/>
</dbReference>
<organism evidence="4 5">
    <name type="scientific">Ramalina farinacea</name>
    <dbReference type="NCBI Taxonomy" id="258253"/>
    <lineage>
        <taxon>Eukaryota</taxon>
        <taxon>Fungi</taxon>
        <taxon>Dikarya</taxon>
        <taxon>Ascomycota</taxon>
        <taxon>Pezizomycotina</taxon>
        <taxon>Lecanoromycetes</taxon>
        <taxon>OSLEUM clade</taxon>
        <taxon>Lecanoromycetidae</taxon>
        <taxon>Lecanorales</taxon>
        <taxon>Lecanorineae</taxon>
        <taxon>Ramalinaceae</taxon>
        <taxon>Ramalina</taxon>
    </lineage>
</organism>
<dbReference type="Pfam" id="PF13855">
    <property type="entry name" value="LRR_8"/>
    <property type="match status" value="1"/>
</dbReference>
<dbReference type="InterPro" id="IPR032675">
    <property type="entry name" value="LRR_dom_sf"/>
</dbReference>
<sequence length="565" mass="62351">MYDSSTLDDGSWAESVDLIKLVAADNELSSIDERFLPRPDEDSPASVLGGLESLDLHGNHLAELPRSLANLQFLTALNLSKNRLGNDCFEIINQIAPLRELRVTDNKINGHLDIQASNLPHLQVLDLSGNAIADMPEYVEGFGSLHTLIMSRNKLSKIPMHALSSLPLRYLDVSKNAVKGTLLPEHVEGFNNLKTLDCSFNAIAAIVGNGDDAAQTHLMMPTLQVLNASENRLTCLPELSGCPALTSLSASGNQITALPEKLPSLQNLKNIDLSRNDIRQLDERIALMKALSVFNIANNPLRERRLLNMNTEDLKQELRSRCEDAPDATDDDETGLRPQVNNGIIDHSSTNLHTISEKDLSPQNNTYPIKTALFHHNALTIIPPALHTIAETLTSLDLSHNKLATPNYTPHSLHLPKLKHLNLIANAITTLTPLISYISAPSLSELNISRNRLLDLPHLRDYYPALRTLHAADNRIANLRFEAVRGLHCLDVSGNDIESLEPRIGTLGEEGLHTLLVGANRFRVPRRDVVEKGTEAILAWLRGRIGEGGEEGWWDGYEGMWKGNV</sequence>
<keyword evidence="1" id="KW-0433">Leucine-rich repeat</keyword>
<dbReference type="PANTHER" id="PTHR45712:SF22">
    <property type="entry name" value="INSULIN-LIKE GROWTH FACTOR-BINDING PROTEIN COMPLEX ACID LABILE SUBUNIT"/>
    <property type="match status" value="1"/>
</dbReference>
<dbReference type="InterPro" id="IPR025875">
    <property type="entry name" value="Leu-rich_rpt_4"/>
</dbReference>
<proteinExistence type="predicted"/>
<evidence type="ECO:0000256" key="2">
    <source>
        <dbReference type="ARBA" id="ARBA00022737"/>
    </source>
</evidence>
<evidence type="ECO:0000313" key="5">
    <source>
        <dbReference type="Proteomes" id="UP001161017"/>
    </source>
</evidence>
<keyword evidence="5" id="KW-1185">Reference proteome</keyword>
<dbReference type="SMART" id="SM00369">
    <property type="entry name" value="LRR_TYP"/>
    <property type="match status" value="7"/>
</dbReference>
<dbReference type="SMART" id="SM00364">
    <property type="entry name" value="LRR_BAC"/>
    <property type="match status" value="5"/>
</dbReference>
<dbReference type="AlphaFoldDB" id="A0AA43QGE6"/>
<dbReference type="Proteomes" id="UP001161017">
    <property type="component" value="Unassembled WGS sequence"/>
</dbReference>
<evidence type="ECO:0000256" key="3">
    <source>
        <dbReference type="SAM" id="MobiDB-lite"/>
    </source>
</evidence>
<dbReference type="SUPFAM" id="SSF52075">
    <property type="entry name" value="Outer arm dynein light chain 1"/>
    <property type="match status" value="1"/>
</dbReference>
<feature type="region of interest" description="Disordered" evidence="3">
    <location>
        <begin position="324"/>
        <end position="343"/>
    </location>
</feature>
<dbReference type="InterPro" id="IPR003591">
    <property type="entry name" value="Leu-rich_rpt_typical-subtyp"/>
</dbReference>
<dbReference type="PANTHER" id="PTHR45712">
    <property type="entry name" value="AGAP008170-PA"/>
    <property type="match status" value="1"/>
</dbReference>
<evidence type="ECO:0000256" key="1">
    <source>
        <dbReference type="ARBA" id="ARBA00022614"/>
    </source>
</evidence>
<keyword evidence="2" id="KW-0677">Repeat</keyword>
<dbReference type="InterPro" id="IPR050333">
    <property type="entry name" value="SLRP"/>
</dbReference>
<accession>A0AA43QGE6</accession>
<dbReference type="PROSITE" id="PS51450">
    <property type="entry name" value="LRR"/>
    <property type="match status" value="6"/>
</dbReference>
<dbReference type="EMBL" id="JAPUFD010000002">
    <property type="protein sequence ID" value="MDI1486057.1"/>
    <property type="molecule type" value="Genomic_DNA"/>
</dbReference>
<protein>
    <recommendedName>
        <fullName evidence="6">Leucine-rich repeat-containing protein 40</fullName>
    </recommendedName>
</protein>
<evidence type="ECO:0008006" key="6">
    <source>
        <dbReference type="Google" id="ProtNLM"/>
    </source>
</evidence>
<gene>
    <name evidence="4" type="ORF">OHK93_004247</name>
</gene>
<dbReference type="Pfam" id="PF12799">
    <property type="entry name" value="LRR_4"/>
    <property type="match status" value="1"/>
</dbReference>
<dbReference type="InterPro" id="IPR001611">
    <property type="entry name" value="Leu-rich_rpt"/>
</dbReference>
<dbReference type="Pfam" id="PF13516">
    <property type="entry name" value="LRR_6"/>
    <property type="match status" value="2"/>
</dbReference>
<name>A0AA43QGE6_9LECA</name>
<dbReference type="Pfam" id="PF00560">
    <property type="entry name" value="LRR_1"/>
    <property type="match status" value="1"/>
</dbReference>